<dbReference type="EMBL" id="PZQS01000004">
    <property type="protein sequence ID" value="PVD32806.1"/>
    <property type="molecule type" value="Genomic_DNA"/>
</dbReference>
<keyword evidence="3" id="KW-1185">Reference proteome</keyword>
<feature type="compositionally biased region" description="Polar residues" evidence="1">
    <location>
        <begin position="207"/>
        <end position="217"/>
    </location>
</feature>
<feature type="compositionally biased region" description="Low complexity" evidence="1">
    <location>
        <begin position="62"/>
        <end position="71"/>
    </location>
</feature>
<feature type="region of interest" description="Disordered" evidence="1">
    <location>
        <begin position="362"/>
        <end position="387"/>
    </location>
</feature>
<comment type="caution">
    <text evidence="2">The sequence shown here is derived from an EMBL/GenBank/DDBJ whole genome shotgun (WGS) entry which is preliminary data.</text>
</comment>
<proteinExistence type="predicted"/>
<protein>
    <submittedName>
        <fullName evidence="2">Uncharacterized protein</fullName>
    </submittedName>
</protein>
<feature type="region of interest" description="Disordered" evidence="1">
    <location>
        <begin position="185"/>
        <end position="310"/>
    </location>
</feature>
<sequence length="441" mass="46374">MASSDGGCDGGWVRGGHGVRCGLISVPGVIFMDESLTCRQRDLVSSHSASSAHGRWQRTNERTGATTTTDTCWLQRPAASAPHWCPAPFRLPSAGQQRPLSSLNQAGSKDSESKVDPANPRPNLGAMGRFGLFGQPDQMPPMGQRGPMGQMGQMGPMGQIPLRDGSASGLNGPMMFPAGQMSQAETKPSMGQFSPIGQMPSRGQFPSLEQLSQNGQLPSMGRLPQMPPMGHPQSKDQTSPFATTAAPEEAGSASGTEAAKDSSANDPSSAFQSFMSRKNTGFVPSQFDSSSTEGVPPFAHPQSRLGGSSSVGMTAEGPQTGIPPQLQMLLAQAQMQGIPPQILLQQLQMQRMAAQMQPTSQMSGQMTDMPSTQQIPSQNPLTSGMMSPSLPGQMQGMPPAMQGPGQNPMMSGMPPAMQVPGQNPFMPGMPPAMQVPGQNPF</sequence>
<dbReference type="Proteomes" id="UP000245119">
    <property type="component" value="Linkage Group LG4"/>
</dbReference>
<evidence type="ECO:0000313" key="2">
    <source>
        <dbReference type="EMBL" id="PVD32806.1"/>
    </source>
</evidence>
<feature type="compositionally biased region" description="Low complexity" evidence="1">
    <location>
        <begin position="242"/>
        <end position="257"/>
    </location>
</feature>
<gene>
    <name evidence="2" type="ORF">C0Q70_08252</name>
</gene>
<reference evidence="2 3" key="1">
    <citation type="submission" date="2018-04" db="EMBL/GenBank/DDBJ databases">
        <title>The genome of golden apple snail Pomacea canaliculata provides insight into stress tolerance and invasive adaptation.</title>
        <authorList>
            <person name="Liu C."/>
            <person name="Liu B."/>
            <person name="Ren Y."/>
            <person name="Zhang Y."/>
            <person name="Wang H."/>
            <person name="Li S."/>
            <person name="Jiang F."/>
            <person name="Yin L."/>
            <person name="Zhang G."/>
            <person name="Qian W."/>
            <person name="Fan W."/>
        </authorList>
    </citation>
    <scope>NUCLEOTIDE SEQUENCE [LARGE SCALE GENOMIC DNA]</scope>
    <source>
        <strain evidence="2">SZHN2017</strain>
        <tissue evidence="2">Muscle</tissue>
    </source>
</reference>
<evidence type="ECO:0000313" key="3">
    <source>
        <dbReference type="Proteomes" id="UP000245119"/>
    </source>
</evidence>
<name>A0A2T7PHA5_POMCA</name>
<organism evidence="2 3">
    <name type="scientific">Pomacea canaliculata</name>
    <name type="common">Golden apple snail</name>
    <dbReference type="NCBI Taxonomy" id="400727"/>
    <lineage>
        <taxon>Eukaryota</taxon>
        <taxon>Metazoa</taxon>
        <taxon>Spiralia</taxon>
        <taxon>Lophotrochozoa</taxon>
        <taxon>Mollusca</taxon>
        <taxon>Gastropoda</taxon>
        <taxon>Caenogastropoda</taxon>
        <taxon>Architaenioglossa</taxon>
        <taxon>Ampullarioidea</taxon>
        <taxon>Ampullariidae</taxon>
        <taxon>Pomacea</taxon>
    </lineage>
</organism>
<dbReference type="AlphaFoldDB" id="A0A2T7PHA5"/>
<accession>A0A2T7PHA5</accession>
<evidence type="ECO:0000256" key="1">
    <source>
        <dbReference type="SAM" id="MobiDB-lite"/>
    </source>
</evidence>
<feature type="compositionally biased region" description="Polar residues" evidence="1">
    <location>
        <begin position="94"/>
        <end position="108"/>
    </location>
</feature>
<feature type="region of interest" description="Disordered" evidence="1">
    <location>
        <begin position="85"/>
        <end position="127"/>
    </location>
</feature>
<feature type="region of interest" description="Disordered" evidence="1">
    <location>
        <begin position="47"/>
        <end position="72"/>
    </location>
</feature>
<feature type="compositionally biased region" description="Polar residues" evidence="1">
    <location>
        <begin position="262"/>
        <end position="293"/>
    </location>
</feature>